<proteinExistence type="predicted"/>
<organism evidence="1">
    <name type="scientific">marine sediment metagenome</name>
    <dbReference type="NCBI Taxonomy" id="412755"/>
    <lineage>
        <taxon>unclassified sequences</taxon>
        <taxon>metagenomes</taxon>
        <taxon>ecological metagenomes</taxon>
    </lineage>
</organism>
<reference evidence="1" key="1">
    <citation type="journal article" date="2015" name="Nature">
        <title>Complex archaea that bridge the gap between prokaryotes and eukaryotes.</title>
        <authorList>
            <person name="Spang A."/>
            <person name="Saw J.H."/>
            <person name="Jorgensen S.L."/>
            <person name="Zaremba-Niedzwiedzka K."/>
            <person name="Martijn J."/>
            <person name="Lind A.E."/>
            <person name="van Eijk R."/>
            <person name="Schleper C."/>
            <person name="Guy L."/>
            <person name="Ettema T.J."/>
        </authorList>
    </citation>
    <scope>NUCLEOTIDE SEQUENCE</scope>
</reference>
<gene>
    <name evidence="1" type="ORF">LCGC14_1483450</name>
</gene>
<dbReference type="EMBL" id="LAZR01010578">
    <property type="protein sequence ID" value="KKM66211.1"/>
    <property type="molecule type" value="Genomic_DNA"/>
</dbReference>
<dbReference type="AlphaFoldDB" id="A0A0F9JUQ6"/>
<evidence type="ECO:0000313" key="1">
    <source>
        <dbReference type="EMBL" id="KKM66211.1"/>
    </source>
</evidence>
<comment type="caution">
    <text evidence="1">The sequence shown here is derived from an EMBL/GenBank/DDBJ whole genome shotgun (WGS) entry which is preliminary data.</text>
</comment>
<accession>A0A0F9JUQ6</accession>
<protein>
    <recommendedName>
        <fullName evidence="2">Helicase/UvrB N-terminal domain-containing protein</fullName>
    </recommendedName>
</protein>
<evidence type="ECO:0008006" key="2">
    <source>
        <dbReference type="Google" id="ProtNLM"/>
    </source>
</evidence>
<sequence length="98" mass="11213">MRHLIALPRRGGKTHAMIEAMKAQGSDAVLMVMNQREAQRIHHEYDLPLKQIVVAKDIEKLRGRFPRPRLYIDNAELILEQLLGEQIDTMSVTVGKVN</sequence>
<name>A0A0F9JUQ6_9ZZZZ</name>